<keyword evidence="5 10" id="KW-0315">Glutamine amidotransferase</keyword>
<evidence type="ECO:0000256" key="10">
    <source>
        <dbReference type="HAMAP-Rule" id="MF_00278"/>
    </source>
</evidence>
<gene>
    <name evidence="10 13" type="primary">hisH</name>
    <name evidence="13" type="ORF">FEV09_07735</name>
</gene>
<evidence type="ECO:0000259" key="12">
    <source>
        <dbReference type="Pfam" id="PF00117"/>
    </source>
</evidence>
<dbReference type="GO" id="GO:0005737">
    <property type="term" value="C:cytoplasm"/>
    <property type="evidence" value="ECO:0007669"/>
    <property type="project" value="UniProtKB-SubCell"/>
</dbReference>
<keyword evidence="14" id="KW-1185">Reference proteome</keyword>
<evidence type="ECO:0000313" key="14">
    <source>
        <dbReference type="Proteomes" id="UP001152872"/>
    </source>
</evidence>
<sequence>MSNVGLIDYHAGNIRSVVTAFAHLGAETQVIQNHVDTTRLTHLVLPGVGAFNFCFEQLKVSGMLPMIEEWTFVTRKPILGICVGMQLLAESSDEMGLHSGLGWMKGKVQKLHSNNPNIRIPHVGWNTVLFEQDFGDYPKNTERDFYFDHSHAYYSLTKDQVLATANHDQTFCAAIRQDNIVAVQFHPEKSQISGMKFLQGFLSL</sequence>
<accession>A0A9X4M7W6</accession>
<dbReference type="RefSeq" id="WP_009626524.1">
    <property type="nucleotide sequence ID" value="NZ_VBTY01000047.1"/>
</dbReference>
<dbReference type="PROSITE" id="PS51273">
    <property type="entry name" value="GATASE_TYPE_1"/>
    <property type="match status" value="1"/>
</dbReference>
<dbReference type="InterPro" id="IPR017926">
    <property type="entry name" value="GATASE"/>
</dbReference>
<dbReference type="EC" id="3.5.1.2" evidence="10"/>
<keyword evidence="4 10" id="KW-0378">Hydrolase</keyword>
<feature type="active site" description="Nucleophile" evidence="10 11">
    <location>
        <position position="82"/>
    </location>
</feature>
<evidence type="ECO:0000256" key="5">
    <source>
        <dbReference type="ARBA" id="ARBA00022962"/>
    </source>
</evidence>
<keyword evidence="6 10" id="KW-0368">Histidine biosynthesis</keyword>
<dbReference type="Pfam" id="PF00117">
    <property type="entry name" value="GATase"/>
    <property type="match status" value="1"/>
</dbReference>
<keyword evidence="3 10" id="KW-0028">Amino-acid biosynthesis</keyword>
<evidence type="ECO:0000256" key="9">
    <source>
        <dbReference type="ARBA" id="ARBA00049534"/>
    </source>
</evidence>
<dbReference type="NCBIfam" id="TIGR01855">
    <property type="entry name" value="IMP_synth_hisH"/>
    <property type="match status" value="1"/>
</dbReference>
<dbReference type="SUPFAM" id="SSF52317">
    <property type="entry name" value="Class I glutamine amidotransferase-like"/>
    <property type="match status" value="1"/>
</dbReference>
<dbReference type="EC" id="4.3.2.10" evidence="10"/>
<evidence type="ECO:0000256" key="11">
    <source>
        <dbReference type="PIRSR" id="PIRSR000495-1"/>
    </source>
</evidence>
<dbReference type="GO" id="GO:0000107">
    <property type="term" value="F:imidazoleglycerol-phosphate synthase activity"/>
    <property type="evidence" value="ECO:0007669"/>
    <property type="project" value="UniProtKB-UniRule"/>
</dbReference>
<comment type="subunit">
    <text evidence="2 10">Heterodimer of HisH and HisF.</text>
</comment>
<dbReference type="InterPro" id="IPR029062">
    <property type="entry name" value="Class_I_gatase-like"/>
</dbReference>
<dbReference type="EMBL" id="VBTY01000047">
    <property type="protein sequence ID" value="MDG3494448.1"/>
    <property type="molecule type" value="Genomic_DNA"/>
</dbReference>
<evidence type="ECO:0000256" key="2">
    <source>
        <dbReference type="ARBA" id="ARBA00011152"/>
    </source>
</evidence>
<comment type="catalytic activity">
    <reaction evidence="9 10">
        <text>L-glutamine + H2O = L-glutamate + NH4(+)</text>
        <dbReference type="Rhea" id="RHEA:15889"/>
        <dbReference type="ChEBI" id="CHEBI:15377"/>
        <dbReference type="ChEBI" id="CHEBI:28938"/>
        <dbReference type="ChEBI" id="CHEBI:29985"/>
        <dbReference type="ChEBI" id="CHEBI:58359"/>
        <dbReference type="EC" id="3.5.1.2"/>
    </reaction>
</comment>
<proteinExistence type="inferred from homology"/>
<evidence type="ECO:0000256" key="8">
    <source>
        <dbReference type="ARBA" id="ARBA00047838"/>
    </source>
</evidence>
<dbReference type="Proteomes" id="UP001152872">
    <property type="component" value="Unassembled WGS sequence"/>
</dbReference>
<name>A0A9X4M7W6_9CYAN</name>
<evidence type="ECO:0000256" key="1">
    <source>
        <dbReference type="ARBA" id="ARBA00005091"/>
    </source>
</evidence>
<comment type="function">
    <text evidence="10">IGPS catalyzes the conversion of PRFAR and glutamine to IGP, AICAR and glutamate. The HisH subunit catalyzes the hydrolysis of glutamine to glutamate and ammonia as part of the synthesis of IGP and AICAR. The resulting ammonia molecule is channeled to the active site of HisF.</text>
</comment>
<dbReference type="PIRSF" id="PIRSF000495">
    <property type="entry name" value="Amidotransf_hisH"/>
    <property type="match status" value="1"/>
</dbReference>
<dbReference type="GO" id="GO:0004359">
    <property type="term" value="F:glutaminase activity"/>
    <property type="evidence" value="ECO:0007669"/>
    <property type="project" value="UniProtKB-EC"/>
</dbReference>
<dbReference type="GO" id="GO:0016829">
    <property type="term" value="F:lyase activity"/>
    <property type="evidence" value="ECO:0007669"/>
    <property type="project" value="UniProtKB-KW"/>
</dbReference>
<dbReference type="PANTHER" id="PTHR42701">
    <property type="entry name" value="IMIDAZOLE GLYCEROL PHOSPHATE SYNTHASE SUBUNIT HISH"/>
    <property type="match status" value="1"/>
</dbReference>
<dbReference type="InterPro" id="IPR010139">
    <property type="entry name" value="Imidazole-glycPsynth_HisH"/>
</dbReference>
<evidence type="ECO:0000256" key="4">
    <source>
        <dbReference type="ARBA" id="ARBA00022801"/>
    </source>
</evidence>
<feature type="active site" evidence="10 11">
    <location>
        <position position="188"/>
    </location>
</feature>
<comment type="caution">
    <text evidence="13">The sequence shown here is derived from an EMBL/GenBank/DDBJ whole genome shotgun (WGS) entry which is preliminary data.</text>
</comment>
<dbReference type="CDD" id="cd01748">
    <property type="entry name" value="GATase1_IGP_Synthase"/>
    <property type="match status" value="1"/>
</dbReference>
<evidence type="ECO:0000256" key="7">
    <source>
        <dbReference type="ARBA" id="ARBA00023239"/>
    </source>
</evidence>
<comment type="catalytic activity">
    <reaction evidence="8 10">
        <text>5-[(5-phospho-1-deoxy-D-ribulos-1-ylimino)methylamino]-1-(5-phospho-beta-D-ribosyl)imidazole-4-carboxamide + L-glutamine = D-erythro-1-(imidazol-4-yl)glycerol 3-phosphate + 5-amino-1-(5-phospho-beta-D-ribosyl)imidazole-4-carboxamide + L-glutamate + H(+)</text>
        <dbReference type="Rhea" id="RHEA:24793"/>
        <dbReference type="ChEBI" id="CHEBI:15378"/>
        <dbReference type="ChEBI" id="CHEBI:29985"/>
        <dbReference type="ChEBI" id="CHEBI:58278"/>
        <dbReference type="ChEBI" id="CHEBI:58359"/>
        <dbReference type="ChEBI" id="CHEBI:58475"/>
        <dbReference type="ChEBI" id="CHEBI:58525"/>
        <dbReference type="EC" id="4.3.2.10"/>
    </reaction>
</comment>
<dbReference type="GO" id="GO:0000105">
    <property type="term" value="P:L-histidine biosynthetic process"/>
    <property type="evidence" value="ECO:0007669"/>
    <property type="project" value="UniProtKB-UniRule"/>
</dbReference>
<evidence type="ECO:0000256" key="3">
    <source>
        <dbReference type="ARBA" id="ARBA00022605"/>
    </source>
</evidence>
<keyword evidence="10" id="KW-0963">Cytoplasm</keyword>
<comment type="subcellular location">
    <subcellularLocation>
        <location evidence="10">Cytoplasm</location>
    </subcellularLocation>
</comment>
<evidence type="ECO:0000313" key="13">
    <source>
        <dbReference type="EMBL" id="MDG3494448.1"/>
    </source>
</evidence>
<dbReference type="HAMAP" id="MF_00278">
    <property type="entry name" value="HisH"/>
    <property type="match status" value="1"/>
</dbReference>
<dbReference type="AlphaFoldDB" id="A0A9X4M7W6"/>
<evidence type="ECO:0000256" key="6">
    <source>
        <dbReference type="ARBA" id="ARBA00023102"/>
    </source>
</evidence>
<dbReference type="Gene3D" id="3.40.50.880">
    <property type="match status" value="1"/>
</dbReference>
<keyword evidence="7 10" id="KW-0456">Lyase</keyword>
<feature type="domain" description="Glutamine amidotransferase" evidence="12">
    <location>
        <begin position="6"/>
        <end position="191"/>
    </location>
</feature>
<comment type="pathway">
    <text evidence="1 10">Amino-acid biosynthesis; L-histidine biosynthesis; L-histidine from 5-phospho-alpha-D-ribose 1-diphosphate: step 5/9.</text>
</comment>
<protein>
    <recommendedName>
        <fullName evidence="10">Imidazole glycerol phosphate synthase subunit HisH</fullName>
        <ecNumber evidence="10">4.3.2.10</ecNumber>
    </recommendedName>
    <alternativeName>
        <fullName evidence="10">IGP synthase glutaminase subunit</fullName>
        <ecNumber evidence="10">3.5.1.2</ecNumber>
    </alternativeName>
    <alternativeName>
        <fullName evidence="10">IGP synthase subunit HisH</fullName>
    </alternativeName>
    <alternativeName>
        <fullName evidence="10">ImGP synthase subunit HisH</fullName>
        <shortName evidence="10">IGPS subunit HisH</shortName>
    </alternativeName>
</protein>
<feature type="active site" evidence="10 11">
    <location>
        <position position="186"/>
    </location>
</feature>
<reference evidence="13" key="1">
    <citation type="submission" date="2019-05" db="EMBL/GenBank/DDBJ databases">
        <title>Whole genome sequencing of Pseudanabaena catenata USMAC16.</title>
        <authorList>
            <person name="Khan Z."/>
            <person name="Omar W.M."/>
            <person name="Convey P."/>
            <person name="Merican F."/>
            <person name="Najimudin N."/>
        </authorList>
    </citation>
    <scope>NUCLEOTIDE SEQUENCE</scope>
    <source>
        <strain evidence="13">USMAC16</strain>
    </source>
</reference>
<organism evidence="13 14">
    <name type="scientific">Pseudanabaena catenata USMAC16</name>
    <dbReference type="NCBI Taxonomy" id="1855837"/>
    <lineage>
        <taxon>Bacteria</taxon>
        <taxon>Bacillati</taxon>
        <taxon>Cyanobacteriota</taxon>
        <taxon>Cyanophyceae</taxon>
        <taxon>Pseudanabaenales</taxon>
        <taxon>Pseudanabaenaceae</taxon>
        <taxon>Pseudanabaena</taxon>
    </lineage>
</organism>
<dbReference type="PANTHER" id="PTHR42701:SF1">
    <property type="entry name" value="IMIDAZOLE GLYCEROL PHOSPHATE SYNTHASE SUBUNIT HISH"/>
    <property type="match status" value="1"/>
</dbReference>